<comment type="caution">
    <text evidence="2">The sequence shown here is derived from an EMBL/GenBank/DDBJ whole genome shotgun (WGS) entry which is preliminary data.</text>
</comment>
<feature type="region of interest" description="Disordered" evidence="1">
    <location>
        <begin position="1"/>
        <end position="28"/>
    </location>
</feature>
<dbReference type="OrthoDB" id="341730at2759"/>
<accession>A0A7J0HF87</accession>
<sequence length="73" mass="7798">MTEVNPGWSLWRSKTPEKPANPPHQVRNCRVALSVKEVKEAAAKPRVLGQGPRTQPNPGGSAGGQIRSRSGDA</sequence>
<dbReference type="AlphaFoldDB" id="A0A7J0HF87"/>
<name>A0A7J0HF87_9ERIC</name>
<protein>
    <submittedName>
        <fullName evidence="2">Uncharacterized protein</fullName>
    </submittedName>
</protein>
<dbReference type="EMBL" id="BJWL01000029">
    <property type="protein sequence ID" value="GFZ21739.1"/>
    <property type="molecule type" value="Genomic_DNA"/>
</dbReference>
<proteinExistence type="predicted"/>
<reference evidence="2 3" key="1">
    <citation type="submission" date="2019-07" db="EMBL/GenBank/DDBJ databases">
        <title>De Novo Assembly of kiwifruit Actinidia rufa.</title>
        <authorList>
            <person name="Sugita-Konishi S."/>
            <person name="Sato K."/>
            <person name="Mori E."/>
            <person name="Abe Y."/>
            <person name="Kisaki G."/>
            <person name="Hamano K."/>
            <person name="Suezawa K."/>
            <person name="Otani M."/>
            <person name="Fukuda T."/>
            <person name="Manabe T."/>
            <person name="Gomi K."/>
            <person name="Tabuchi M."/>
            <person name="Akimitsu K."/>
            <person name="Kataoka I."/>
        </authorList>
    </citation>
    <scope>NUCLEOTIDE SEQUENCE [LARGE SCALE GENOMIC DNA]</scope>
    <source>
        <strain evidence="3">cv. Fuchu</strain>
    </source>
</reference>
<feature type="region of interest" description="Disordered" evidence="1">
    <location>
        <begin position="41"/>
        <end position="73"/>
    </location>
</feature>
<evidence type="ECO:0000313" key="2">
    <source>
        <dbReference type="EMBL" id="GFZ21739.1"/>
    </source>
</evidence>
<organism evidence="2 3">
    <name type="scientific">Actinidia rufa</name>
    <dbReference type="NCBI Taxonomy" id="165716"/>
    <lineage>
        <taxon>Eukaryota</taxon>
        <taxon>Viridiplantae</taxon>
        <taxon>Streptophyta</taxon>
        <taxon>Embryophyta</taxon>
        <taxon>Tracheophyta</taxon>
        <taxon>Spermatophyta</taxon>
        <taxon>Magnoliopsida</taxon>
        <taxon>eudicotyledons</taxon>
        <taxon>Gunneridae</taxon>
        <taxon>Pentapetalae</taxon>
        <taxon>asterids</taxon>
        <taxon>Ericales</taxon>
        <taxon>Actinidiaceae</taxon>
        <taxon>Actinidia</taxon>
    </lineage>
</organism>
<keyword evidence="3" id="KW-1185">Reference proteome</keyword>
<evidence type="ECO:0000313" key="3">
    <source>
        <dbReference type="Proteomes" id="UP000585474"/>
    </source>
</evidence>
<evidence type="ECO:0000256" key="1">
    <source>
        <dbReference type="SAM" id="MobiDB-lite"/>
    </source>
</evidence>
<dbReference type="Proteomes" id="UP000585474">
    <property type="component" value="Unassembled WGS sequence"/>
</dbReference>
<gene>
    <name evidence="2" type="ORF">Acr_29g0009010</name>
</gene>